<evidence type="ECO:0000313" key="1">
    <source>
        <dbReference type="EMBL" id="KAF6347846.1"/>
    </source>
</evidence>
<dbReference type="Gene3D" id="2.40.10.10">
    <property type="entry name" value="Trypsin-like serine proteases"/>
    <property type="match status" value="1"/>
</dbReference>
<name>A0A7J7XEL6_MYOMY</name>
<dbReference type="VEuPathDB" id="HostDB:GeneID_118658516"/>
<organism evidence="1 2">
    <name type="scientific">Myotis myotis</name>
    <name type="common">Greater mouse-eared bat</name>
    <name type="synonym">Vespertilio myotis</name>
    <dbReference type="NCBI Taxonomy" id="51298"/>
    <lineage>
        <taxon>Eukaryota</taxon>
        <taxon>Metazoa</taxon>
        <taxon>Chordata</taxon>
        <taxon>Craniata</taxon>
        <taxon>Vertebrata</taxon>
        <taxon>Euteleostomi</taxon>
        <taxon>Mammalia</taxon>
        <taxon>Eutheria</taxon>
        <taxon>Laurasiatheria</taxon>
        <taxon>Chiroptera</taxon>
        <taxon>Yangochiroptera</taxon>
        <taxon>Vespertilionidae</taxon>
        <taxon>Myotis</taxon>
    </lineage>
</organism>
<sequence>MHIPTKTTFPTSLCPKQEQKHQLQWPQELISRVPFEALSEVDSGVHRLCVQADQAAGSAGSTKWESPRIATVGLGAYDLRHRESSRQTFSIRSIRENGCGPQENLNGLLLLQLEGEANFTSSVALVLLP</sequence>
<dbReference type="AlphaFoldDB" id="A0A7J7XEL6"/>
<gene>
    <name evidence="1" type="ORF">mMyoMyo1_001299</name>
</gene>
<accession>A0A7J7XEL6</accession>
<protein>
    <submittedName>
        <fullName evidence="1">Azurocidin 1</fullName>
    </submittedName>
</protein>
<dbReference type="InterPro" id="IPR043504">
    <property type="entry name" value="Peptidase_S1_PA_chymotrypsin"/>
</dbReference>
<comment type="caution">
    <text evidence="1">The sequence shown here is derived from an EMBL/GenBank/DDBJ whole genome shotgun (WGS) entry which is preliminary data.</text>
</comment>
<evidence type="ECO:0000313" key="2">
    <source>
        <dbReference type="Proteomes" id="UP000527355"/>
    </source>
</evidence>
<reference evidence="1 2" key="1">
    <citation type="journal article" date="2020" name="Nature">
        <title>Six reference-quality genomes reveal evolution of bat adaptations.</title>
        <authorList>
            <person name="Jebb D."/>
            <person name="Huang Z."/>
            <person name="Pippel M."/>
            <person name="Hughes G.M."/>
            <person name="Lavrichenko K."/>
            <person name="Devanna P."/>
            <person name="Winkler S."/>
            <person name="Jermiin L.S."/>
            <person name="Skirmuntt E.C."/>
            <person name="Katzourakis A."/>
            <person name="Burkitt-Gray L."/>
            <person name="Ray D.A."/>
            <person name="Sullivan K.A.M."/>
            <person name="Roscito J.G."/>
            <person name="Kirilenko B.M."/>
            <person name="Davalos L.M."/>
            <person name="Corthals A.P."/>
            <person name="Power M.L."/>
            <person name="Jones G."/>
            <person name="Ransome R.D."/>
            <person name="Dechmann D.K.N."/>
            <person name="Locatelli A.G."/>
            <person name="Puechmaille S.J."/>
            <person name="Fedrigo O."/>
            <person name="Jarvis E.D."/>
            <person name="Hiller M."/>
            <person name="Vernes S.C."/>
            <person name="Myers E.W."/>
            <person name="Teeling E.C."/>
        </authorList>
    </citation>
    <scope>NUCLEOTIDE SEQUENCE [LARGE SCALE GENOMIC DNA]</scope>
    <source>
        <strain evidence="1">MMyoMyo1</strain>
        <tissue evidence="1">Flight muscle</tissue>
    </source>
</reference>
<dbReference type="EMBL" id="JABWUV010000006">
    <property type="protein sequence ID" value="KAF6347846.1"/>
    <property type="molecule type" value="Genomic_DNA"/>
</dbReference>
<proteinExistence type="predicted"/>
<dbReference type="Proteomes" id="UP000527355">
    <property type="component" value="Unassembled WGS sequence"/>
</dbReference>
<keyword evidence="2" id="KW-1185">Reference proteome</keyword>